<reference evidence="5" key="2">
    <citation type="submission" date="2016-01" db="EMBL/GenBank/DDBJ databases">
        <title>Complete genome sequence of Agromyces aureus AR33T and comparison with related organisms.</title>
        <authorList>
            <person name="Corretto E."/>
            <person name="Antonielli L."/>
            <person name="Sessitsch A."/>
            <person name="Brader G."/>
        </authorList>
    </citation>
    <scope>NUCLEOTIDE SEQUENCE [LARGE SCALE GENOMIC DNA]</scope>
    <source>
        <strain evidence="5">AR33</strain>
    </source>
</reference>
<feature type="region of interest" description="Disordered" evidence="1">
    <location>
        <begin position="279"/>
        <end position="315"/>
    </location>
</feature>
<organism evidence="4 5">
    <name type="scientific">Agromyces aureus</name>
    <dbReference type="NCBI Taxonomy" id="453304"/>
    <lineage>
        <taxon>Bacteria</taxon>
        <taxon>Bacillati</taxon>
        <taxon>Actinomycetota</taxon>
        <taxon>Actinomycetes</taxon>
        <taxon>Micrococcales</taxon>
        <taxon>Microbacteriaceae</taxon>
        <taxon>Agromyces</taxon>
    </lineage>
</organism>
<accession>A0A191WD09</accession>
<feature type="compositionally biased region" description="Low complexity" evidence="1">
    <location>
        <begin position="291"/>
        <end position="315"/>
    </location>
</feature>
<gene>
    <name evidence="4" type="ORF">ATC03_04545</name>
</gene>
<proteinExistence type="predicted"/>
<sequence length="367" mass="35896">MNRTHATGRALRTGAVCTLAAASALGLAAIAAAPATAAGTIQTLRAVDATAVAGGIVGNGVKLVSATASGSDVQVGTYSGVDLGQAGLADGVALSTGSLVDADPQAASDTDFTSSALVGPNEKLTTTGDFGGAGDDDLTALVGATTYDAATLELTVVPAGDDLALRFLVGSEEYAGWASDFGDAVGVWVNGELCSVVPGTDTPVGTASINASTSPDLYSANFDDVTPGADFDTEFNGFTAAIDCTATVVAGAETTVKLAVADTRDGQLDTTLLVGAASITSTAPVEPTPTQPATDQPTTPGAGTASVGSTTATPTASKLSATGFDTVLPMILAAGALLIGAASVTAVKLRRRFATASPTDPKSDDAS</sequence>
<dbReference type="AlphaFoldDB" id="A0A191WD09"/>
<dbReference type="OrthoDB" id="6305173at2"/>
<feature type="transmembrane region" description="Helical" evidence="2">
    <location>
        <begin position="327"/>
        <end position="347"/>
    </location>
</feature>
<protein>
    <recommendedName>
        <fullName evidence="6">Peptidase</fullName>
    </recommendedName>
</protein>
<keyword evidence="2" id="KW-1133">Transmembrane helix</keyword>
<evidence type="ECO:0000256" key="2">
    <source>
        <dbReference type="SAM" id="Phobius"/>
    </source>
</evidence>
<keyword evidence="2" id="KW-0812">Transmembrane</keyword>
<dbReference type="Proteomes" id="UP000078437">
    <property type="component" value="Chromosome"/>
</dbReference>
<keyword evidence="5" id="KW-1185">Reference proteome</keyword>
<evidence type="ECO:0000313" key="4">
    <source>
        <dbReference type="EMBL" id="ANJ26112.1"/>
    </source>
</evidence>
<dbReference type="RefSeq" id="WP_067873671.1">
    <property type="nucleotide sequence ID" value="NZ_CP013979.1"/>
</dbReference>
<dbReference type="EMBL" id="CP013979">
    <property type="protein sequence ID" value="ANJ26112.1"/>
    <property type="molecule type" value="Genomic_DNA"/>
</dbReference>
<evidence type="ECO:0008006" key="6">
    <source>
        <dbReference type="Google" id="ProtNLM"/>
    </source>
</evidence>
<name>A0A191WD09_9MICO</name>
<feature type="chain" id="PRO_5008249350" description="Peptidase" evidence="3">
    <location>
        <begin position="38"/>
        <end position="367"/>
    </location>
</feature>
<keyword evidence="2" id="KW-0472">Membrane</keyword>
<evidence type="ECO:0000256" key="1">
    <source>
        <dbReference type="SAM" id="MobiDB-lite"/>
    </source>
</evidence>
<keyword evidence="3" id="KW-0732">Signal</keyword>
<dbReference type="STRING" id="453304.ATC03_04545"/>
<evidence type="ECO:0000313" key="5">
    <source>
        <dbReference type="Proteomes" id="UP000078437"/>
    </source>
</evidence>
<feature type="signal peptide" evidence="3">
    <location>
        <begin position="1"/>
        <end position="37"/>
    </location>
</feature>
<evidence type="ECO:0000256" key="3">
    <source>
        <dbReference type="SAM" id="SignalP"/>
    </source>
</evidence>
<dbReference type="InterPro" id="IPR049804">
    <property type="entry name" value="Choice_anch_L"/>
</dbReference>
<dbReference type="KEGG" id="agy:ATC03_04545"/>
<dbReference type="NCBIfam" id="NF038133">
    <property type="entry name" value="choice_anch_L"/>
    <property type="match status" value="1"/>
</dbReference>
<reference evidence="4 5" key="1">
    <citation type="journal article" date="2016" name="Int. J. Syst. Evol. Microbiol.">
        <title>Agromyces aureus sp. nov., isolated from the rhizosphere of Salix caprea L. grown in a heavy-metal-contaminated soil.</title>
        <authorList>
            <person name="Corretto E."/>
            <person name="Antonielli L."/>
            <person name="Sessitsch A."/>
            <person name="Compant S."/>
            <person name="Gorfer M."/>
            <person name="Kuffner M."/>
            <person name="Brader G."/>
        </authorList>
    </citation>
    <scope>NUCLEOTIDE SEQUENCE [LARGE SCALE GENOMIC DNA]</scope>
    <source>
        <strain evidence="4 5">AR33</strain>
    </source>
</reference>